<dbReference type="EMBL" id="CP107906">
    <property type="protein sequence ID" value="WUG92363.1"/>
    <property type="molecule type" value="Genomic_DNA"/>
</dbReference>
<accession>A0ABZ1NKW7</accession>
<sequence>MATQKLIPAPPSADHAGTAPLPPAAVEALAKLEPSFPLIQAVAQYETAAVHVVQLAALAEADKLSDLDADSLAHAEDLMAAARKTLADAGRLDLIEVAA</sequence>
<dbReference type="Proteomes" id="UP001341259">
    <property type="component" value="Chromosome"/>
</dbReference>
<reference evidence="2 3" key="1">
    <citation type="submission" date="2022-10" db="EMBL/GenBank/DDBJ databases">
        <title>The complete genomes of actinobacterial strains from the NBC collection.</title>
        <authorList>
            <person name="Joergensen T.S."/>
            <person name="Alvarez Arevalo M."/>
            <person name="Sterndorff E.B."/>
            <person name="Faurdal D."/>
            <person name="Vuksanovic O."/>
            <person name="Mourched A.-S."/>
            <person name="Charusanti P."/>
            <person name="Shaw S."/>
            <person name="Blin K."/>
            <person name="Weber T."/>
        </authorList>
    </citation>
    <scope>NUCLEOTIDE SEQUENCE [LARGE SCALE GENOMIC DNA]</scope>
    <source>
        <strain evidence="2 3">NBC_00456</strain>
    </source>
</reference>
<organism evidence="2 3">
    <name type="scientific">Streptomyces violaceus</name>
    <name type="common">Streptomyces venezuelae</name>
    <dbReference type="NCBI Taxonomy" id="1936"/>
    <lineage>
        <taxon>Bacteria</taxon>
        <taxon>Bacillati</taxon>
        <taxon>Actinomycetota</taxon>
        <taxon>Actinomycetes</taxon>
        <taxon>Kitasatosporales</taxon>
        <taxon>Streptomycetaceae</taxon>
        <taxon>Streptomyces</taxon>
    </lineage>
</organism>
<dbReference type="RefSeq" id="WP_328336785.1">
    <property type="nucleotide sequence ID" value="NZ_CP107906.1"/>
</dbReference>
<gene>
    <name evidence="2" type="ORF">OHB29_04605</name>
</gene>
<name>A0ABZ1NKW7_STRVL</name>
<keyword evidence="3" id="KW-1185">Reference proteome</keyword>
<evidence type="ECO:0000313" key="3">
    <source>
        <dbReference type="Proteomes" id="UP001341259"/>
    </source>
</evidence>
<evidence type="ECO:0000313" key="2">
    <source>
        <dbReference type="EMBL" id="WUG92363.1"/>
    </source>
</evidence>
<feature type="region of interest" description="Disordered" evidence="1">
    <location>
        <begin position="1"/>
        <end position="20"/>
    </location>
</feature>
<protein>
    <submittedName>
        <fullName evidence="2">Uncharacterized protein</fullName>
    </submittedName>
</protein>
<evidence type="ECO:0000256" key="1">
    <source>
        <dbReference type="SAM" id="MobiDB-lite"/>
    </source>
</evidence>
<proteinExistence type="predicted"/>